<keyword evidence="2" id="KW-1185">Reference proteome</keyword>
<proteinExistence type="predicted"/>
<name>A0AAP1WHA1_9FLAO</name>
<evidence type="ECO:0000313" key="2">
    <source>
        <dbReference type="Proteomes" id="UP000806077"/>
    </source>
</evidence>
<sequence length="167" mass="17988">MGLTGKLVCHGAECECQFGNSPDKLIVETQSKRYINDPDGAEKLMATNKEIGQPFEAKTFGQCKMQPTPGGYKPCQPIITEWQGFYDKITLSDNGGNPLLEGSKAICAIAGAPCVSITYHGQTGKPVAQNFEQEEKEEDTASQINPLVNPNEALKPIASSLIKANTL</sequence>
<dbReference type="Pfam" id="PF14107">
    <property type="entry name" value="DUF4280"/>
    <property type="match status" value="1"/>
</dbReference>
<dbReference type="RefSeq" id="WP_101915669.1">
    <property type="nucleotide sequence ID" value="NZ_JAJHTL010000034.1"/>
</dbReference>
<reference evidence="1 2" key="1">
    <citation type="journal article" date="2020" name="Int. J. Syst. Evol. Microbiol.">
        <title>Tenacibaculum piscium sp. nov., isolated from skin ulcers of sea-farmed fish, and description of Tenacibaculum finnmarkense sp. nov. with subdivision into genomovars finnmarkense and ulcerans.</title>
        <authorList>
            <person name="Olsen A.B."/>
            <person name="Spilsberg B."/>
            <person name="Nilsen H.K."/>
            <person name="Lagesen K."/>
            <person name="Gulla S."/>
            <person name="Avendano-Herrera R."/>
            <person name="Irgang R."/>
            <person name="Duchaud E."/>
            <person name="Colquhoun D.J."/>
        </authorList>
    </citation>
    <scope>NUCLEOTIDE SEQUENCE [LARGE SCALE GENOMIC DNA]</scope>
    <source>
        <strain evidence="1 2">TNO037</strain>
    </source>
</reference>
<dbReference type="AlphaFoldDB" id="A0AAP1WHA1"/>
<dbReference type="EMBL" id="WXXV01000029">
    <property type="protein sequence ID" value="MBE7696216.1"/>
    <property type="molecule type" value="Genomic_DNA"/>
</dbReference>
<gene>
    <name evidence="1" type="ORF">F7645_12390</name>
</gene>
<organism evidence="1 2">
    <name type="scientific">Tenacibaculum finnmarkense genomovar finnmarkense</name>
    <dbReference type="NCBI Taxonomy" id="1458503"/>
    <lineage>
        <taxon>Bacteria</taxon>
        <taxon>Pseudomonadati</taxon>
        <taxon>Bacteroidota</taxon>
        <taxon>Flavobacteriia</taxon>
        <taxon>Flavobacteriales</taxon>
        <taxon>Flavobacteriaceae</taxon>
        <taxon>Tenacibaculum</taxon>
        <taxon>Tenacibaculum finnmarkense</taxon>
    </lineage>
</organism>
<dbReference type="Proteomes" id="UP000806077">
    <property type="component" value="Unassembled WGS sequence"/>
</dbReference>
<dbReference type="InterPro" id="IPR025460">
    <property type="entry name" value="DUF4280"/>
</dbReference>
<protein>
    <submittedName>
        <fullName evidence="1">DUF4280 domain-containing protein</fullName>
    </submittedName>
</protein>
<accession>A0AAP1WHA1</accession>
<comment type="caution">
    <text evidence="1">The sequence shown here is derived from an EMBL/GenBank/DDBJ whole genome shotgun (WGS) entry which is preliminary data.</text>
</comment>
<evidence type="ECO:0000313" key="1">
    <source>
        <dbReference type="EMBL" id="MBE7696216.1"/>
    </source>
</evidence>